<dbReference type="OrthoDB" id="9813569at2"/>
<dbReference type="Pfam" id="PF00294">
    <property type="entry name" value="PfkB"/>
    <property type="match status" value="1"/>
</dbReference>
<dbReference type="EMBL" id="FNEK01000068">
    <property type="protein sequence ID" value="SDL12327.1"/>
    <property type="molecule type" value="Genomic_DNA"/>
</dbReference>
<evidence type="ECO:0000256" key="2">
    <source>
        <dbReference type="ARBA" id="ARBA00022777"/>
    </source>
</evidence>
<dbReference type="STRING" id="571298.SAMN04488026_106831"/>
<proteinExistence type="predicted"/>
<dbReference type="GO" id="GO:0005829">
    <property type="term" value="C:cytosol"/>
    <property type="evidence" value="ECO:0007669"/>
    <property type="project" value="TreeGrafter"/>
</dbReference>
<dbReference type="Proteomes" id="UP000199382">
    <property type="component" value="Unassembled WGS sequence"/>
</dbReference>
<dbReference type="InterPro" id="IPR029056">
    <property type="entry name" value="Ribokinase-like"/>
</dbReference>
<feature type="domain" description="Carbohydrate kinase PfkB" evidence="3">
    <location>
        <begin position="4"/>
        <end position="291"/>
    </location>
</feature>
<dbReference type="RefSeq" id="WP_093162610.1">
    <property type="nucleotide sequence ID" value="NZ_FNEK01000068.1"/>
</dbReference>
<dbReference type="PANTHER" id="PTHR10584:SF166">
    <property type="entry name" value="RIBOKINASE"/>
    <property type="match status" value="1"/>
</dbReference>
<evidence type="ECO:0000259" key="3">
    <source>
        <dbReference type="Pfam" id="PF00294"/>
    </source>
</evidence>
<name>A0A1G9HHD7_9RHOB</name>
<dbReference type="PANTHER" id="PTHR10584">
    <property type="entry name" value="SUGAR KINASE"/>
    <property type="match status" value="1"/>
</dbReference>
<gene>
    <name evidence="4" type="ORF">SAMN04488026_106831</name>
</gene>
<dbReference type="GO" id="GO:0016301">
    <property type="term" value="F:kinase activity"/>
    <property type="evidence" value="ECO:0007669"/>
    <property type="project" value="UniProtKB-KW"/>
</dbReference>
<keyword evidence="5" id="KW-1185">Reference proteome</keyword>
<dbReference type="InterPro" id="IPR002173">
    <property type="entry name" value="Carboh/pur_kinase_PfkB_CS"/>
</dbReference>
<reference evidence="4 5" key="1">
    <citation type="submission" date="2016-10" db="EMBL/GenBank/DDBJ databases">
        <authorList>
            <person name="de Groot N.N."/>
        </authorList>
    </citation>
    <scope>NUCLEOTIDE SEQUENCE [LARGE SCALE GENOMIC DNA]</scope>
    <source>
        <strain evidence="4 5">DSM 25294</strain>
    </source>
</reference>
<dbReference type="PROSITE" id="PS00584">
    <property type="entry name" value="PFKB_KINASES_2"/>
    <property type="match status" value="1"/>
</dbReference>
<evidence type="ECO:0000256" key="1">
    <source>
        <dbReference type="ARBA" id="ARBA00022679"/>
    </source>
</evidence>
<keyword evidence="2 4" id="KW-0418">Kinase</keyword>
<dbReference type="InterPro" id="IPR011611">
    <property type="entry name" value="PfkB_dom"/>
</dbReference>
<evidence type="ECO:0000313" key="4">
    <source>
        <dbReference type="EMBL" id="SDL12327.1"/>
    </source>
</evidence>
<accession>A0A1G9HHD7</accession>
<dbReference type="SUPFAM" id="SSF53613">
    <property type="entry name" value="Ribokinase-like"/>
    <property type="match status" value="1"/>
</dbReference>
<protein>
    <submittedName>
        <fullName evidence="4">Sugar or nucleoside kinase, ribokinase family</fullName>
    </submittedName>
</protein>
<dbReference type="Gene3D" id="3.40.1190.20">
    <property type="match status" value="1"/>
</dbReference>
<dbReference type="AlphaFoldDB" id="A0A1G9HHD7"/>
<sequence length="302" mass="31914">MLPLAVVGNVNVDLILGPAAPWPIPGSEIIVDHSDLRVGGSAANSALTLEALGADFQFVANTGADFYGAWMRDELAPRSAGWTIADGQSTVSVGITHPDGERTFFTNTGHLLELGWPEVRDGIDWPALADGWLLLCGIFLSPRMSRDFAALSDHCRRHSVRVALDTGWPPEGWEGETRDSARGWLPGTDCLLVNEAEAAALSGQADPRLAGRALLCEMPPDGIVVVKLGPDGALVFSETEEIRVPAPAVRVVDTIGAGDVFNAGFLKALADGCSLTEATKRGVRTASRAISTFPRSYDGLSG</sequence>
<keyword evidence="1" id="KW-0808">Transferase</keyword>
<evidence type="ECO:0000313" key="5">
    <source>
        <dbReference type="Proteomes" id="UP000199382"/>
    </source>
</evidence>
<organism evidence="4 5">
    <name type="scientific">Aliiruegeria lutimaris</name>
    <dbReference type="NCBI Taxonomy" id="571298"/>
    <lineage>
        <taxon>Bacteria</taxon>
        <taxon>Pseudomonadati</taxon>
        <taxon>Pseudomonadota</taxon>
        <taxon>Alphaproteobacteria</taxon>
        <taxon>Rhodobacterales</taxon>
        <taxon>Roseobacteraceae</taxon>
        <taxon>Aliiruegeria</taxon>
    </lineage>
</organism>